<feature type="signal peptide" evidence="1">
    <location>
        <begin position="1"/>
        <end position="23"/>
    </location>
</feature>
<dbReference type="PROSITE" id="PS51257">
    <property type="entry name" value="PROKAR_LIPOPROTEIN"/>
    <property type="match status" value="1"/>
</dbReference>
<organism evidence="2 3">
    <name type="scientific">Glycomyces paridis</name>
    <dbReference type="NCBI Taxonomy" id="2126555"/>
    <lineage>
        <taxon>Bacteria</taxon>
        <taxon>Bacillati</taxon>
        <taxon>Actinomycetota</taxon>
        <taxon>Actinomycetes</taxon>
        <taxon>Glycomycetales</taxon>
        <taxon>Glycomycetaceae</taxon>
        <taxon>Glycomyces</taxon>
    </lineage>
</organism>
<dbReference type="Gene3D" id="3.40.190.10">
    <property type="entry name" value="Periplasmic binding protein-like II"/>
    <property type="match status" value="1"/>
</dbReference>
<dbReference type="InterPro" id="IPR006059">
    <property type="entry name" value="SBP"/>
</dbReference>
<feature type="chain" id="PRO_5038852465" evidence="1">
    <location>
        <begin position="24"/>
        <end position="427"/>
    </location>
</feature>
<gene>
    <name evidence="2" type="ORF">E9998_15690</name>
</gene>
<dbReference type="EMBL" id="STGX01000011">
    <property type="protein sequence ID" value="THV27297.1"/>
    <property type="molecule type" value="Genomic_DNA"/>
</dbReference>
<proteinExistence type="predicted"/>
<sequence>MRTRNSVVAGVLALPLALTGCSAFGVGGGDDEGGAVTLTFQSLAFQDTTIAATQEIVDAWNEANPDVQVELVQGSWDNVHDQLVTQFQGGTAPDVIHDESADIMGFAEQGYLADLAPHLSDEVTAAVSEDVWKSVTTGDGAVVAAPTLLQSYVVFANTAAFADAGAALPTGDTLPWDDFQSLAAQLTAGETYGVGWGLQQPTATVMNLSLGFDGTYFTGTGADAAIEVGDAELAVPERIHAMAYDDASLDPVSLTQSGSDVLPGFFDGKYAMYVAGNYIAQQITESAPEGFEWAVLPPLAGTAGAVQAANPQTMSVAAESEHVEEAAAFIDFFMQADHQAALAQGDWLIPASGEARAAVAEQTAGENGWEAILASGEGLSAAPFQSAVDYPQWKDQYATPALQQYLADEITLDQLRDQLTDGWSELG</sequence>
<dbReference type="Proteomes" id="UP000305792">
    <property type="component" value="Unassembled WGS sequence"/>
</dbReference>
<protein>
    <submittedName>
        <fullName evidence="2">Extracellular solute-binding protein</fullName>
    </submittedName>
</protein>
<dbReference type="AlphaFoldDB" id="A0A4S8PAK2"/>
<reference evidence="2 3" key="1">
    <citation type="journal article" date="2018" name="Int. J. Syst. Evol. Microbiol.">
        <title>Glycomyces paridis sp. nov., isolated from the medicinal plant Paris polyphylla.</title>
        <authorList>
            <person name="Fang X.M."/>
            <person name="Bai J.L."/>
            <person name="Su J."/>
            <person name="Zhao L.L."/>
            <person name="Liu H.Y."/>
            <person name="Ma B.P."/>
            <person name="Zhang Y.Q."/>
            <person name="Yu L.Y."/>
        </authorList>
    </citation>
    <scope>NUCLEOTIDE SEQUENCE [LARGE SCALE GENOMIC DNA]</scope>
    <source>
        <strain evidence="2 3">CPCC 204357</strain>
    </source>
</reference>
<dbReference type="PANTHER" id="PTHR43649:SF30">
    <property type="entry name" value="ABC TRANSPORTER SUBSTRATE-BINDING PROTEIN"/>
    <property type="match status" value="1"/>
</dbReference>
<keyword evidence="1" id="KW-0732">Signal</keyword>
<dbReference type="Pfam" id="PF01547">
    <property type="entry name" value="SBP_bac_1"/>
    <property type="match status" value="1"/>
</dbReference>
<dbReference type="PANTHER" id="PTHR43649">
    <property type="entry name" value="ARABINOSE-BINDING PROTEIN-RELATED"/>
    <property type="match status" value="1"/>
</dbReference>
<dbReference type="InterPro" id="IPR050490">
    <property type="entry name" value="Bact_solute-bd_prot1"/>
</dbReference>
<name>A0A4S8PAK2_9ACTN</name>
<accession>A0A4S8PAK2</accession>
<evidence type="ECO:0000256" key="1">
    <source>
        <dbReference type="SAM" id="SignalP"/>
    </source>
</evidence>
<evidence type="ECO:0000313" key="2">
    <source>
        <dbReference type="EMBL" id="THV27297.1"/>
    </source>
</evidence>
<dbReference type="OrthoDB" id="3718433at2"/>
<dbReference type="SUPFAM" id="SSF53850">
    <property type="entry name" value="Periplasmic binding protein-like II"/>
    <property type="match status" value="1"/>
</dbReference>
<dbReference type="RefSeq" id="WP_136530640.1">
    <property type="nucleotide sequence ID" value="NZ_STGX01000011.1"/>
</dbReference>
<evidence type="ECO:0000313" key="3">
    <source>
        <dbReference type="Proteomes" id="UP000305792"/>
    </source>
</evidence>
<keyword evidence="3" id="KW-1185">Reference proteome</keyword>
<comment type="caution">
    <text evidence="2">The sequence shown here is derived from an EMBL/GenBank/DDBJ whole genome shotgun (WGS) entry which is preliminary data.</text>
</comment>